<proteinExistence type="predicted"/>
<sequence length="121" mass="14102">MNGFEELRCFFQFSRLMTRIKWRLLRVTWKAWLTFGFTVSISTIHLQTELYKRFSNCNEKVEKTLEKGFEIRSDAIILMDMDDAAKEEEIEAQILIRQPTMSAIASLSTPLSITGKFPMAI</sequence>
<reference evidence="2" key="1">
    <citation type="submission" date="2024-07" db="EMBL/GenBank/DDBJ databases">
        <title>Two chromosome-level genome assemblies of Korean endemic species Abeliophyllum distichum and Forsythia ovata (Oleaceae).</title>
        <authorList>
            <person name="Jang H."/>
        </authorList>
    </citation>
    <scope>NUCLEOTIDE SEQUENCE [LARGE SCALE GENOMIC DNA]</scope>
</reference>
<name>A0ABD1QDA0_9LAMI</name>
<keyword evidence="2" id="KW-1185">Reference proteome</keyword>
<evidence type="ECO:0000313" key="2">
    <source>
        <dbReference type="Proteomes" id="UP001604277"/>
    </source>
</evidence>
<organism evidence="1 2">
    <name type="scientific">Forsythia ovata</name>
    <dbReference type="NCBI Taxonomy" id="205694"/>
    <lineage>
        <taxon>Eukaryota</taxon>
        <taxon>Viridiplantae</taxon>
        <taxon>Streptophyta</taxon>
        <taxon>Embryophyta</taxon>
        <taxon>Tracheophyta</taxon>
        <taxon>Spermatophyta</taxon>
        <taxon>Magnoliopsida</taxon>
        <taxon>eudicotyledons</taxon>
        <taxon>Gunneridae</taxon>
        <taxon>Pentapetalae</taxon>
        <taxon>asterids</taxon>
        <taxon>lamiids</taxon>
        <taxon>Lamiales</taxon>
        <taxon>Oleaceae</taxon>
        <taxon>Forsythieae</taxon>
        <taxon>Forsythia</taxon>
    </lineage>
</organism>
<dbReference type="Proteomes" id="UP001604277">
    <property type="component" value="Unassembled WGS sequence"/>
</dbReference>
<protein>
    <submittedName>
        <fullName evidence="1">Uncharacterized protein</fullName>
    </submittedName>
</protein>
<evidence type="ECO:0000313" key="1">
    <source>
        <dbReference type="EMBL" id="KAL2474197.1"/>
    </source>
</evidence>
<dbReference type="AlphaFoldDB" id="A0ABD1QDA0"/>
<gene>
    <name evidence="1" type="ORF">Fot_49933</name>
</gene>
<comment type="caution">
    <text evidence="1">The sequence shown here is derived from an EMBL/GenBank/DDBJ whole genome shotgun (WGS) entry which is preliminary data.</text>
</comment>
<accession>A0ABD1QDA0</accession>
<dbReference type="EMBL" id="JBFOLJ010000015">
    <property type="protein sequence ID" value="KAL2474197.1"/>
    <property type="molecule type" value="Genomic_DNA"/>
</dbReference>